<proteinExistence type="predicted"/>
<protein>
    <submittedName>
        <fullName evidence="2">Phenolic acid decarboxylase padC</fullName>
        <ecNumber evidence="2">4.1.1.-</ecNumber>
    </submittedName>
</protein>
<accession>A0AAV2VS25</accession>
<dbReference type="PANTHER" id="PTHR40087:SF1">
    <property type="entry name" value="PHENOLIC ACID DECARBOXYLASE PADC"/>
    <property type="match status" value="1"/>
</dbReference>
<evidence type="ECO:0000313" key="3">
    <source>
        <dbReference type="Proteomes" id="UP000018211"/>
    </source>
</evidence>
<gene>
    <name evidence="2" type="primary">padC</name>
    <name evidence="2" type="ORF">VIBNISOn1_30041</name>
</gene>
<dbReference type="Pfam" id="PF05870">
    <property type="entry name" value="PA_decarbox"/>
    <property type="match status" value="1"/>
</dbReference>
<sequence length="179" mass="20635">MRFDREDLSQFVGKSFIYNYDKGWRYELYVKNRTTIDYRVHSGIVAGRWVKDQTVCLARVGENLYRVSWTEPTGTDVSLTLNLHDFVVHGAIYFPRWIVNSPEKIACYQNEHLEEMEALRDAGPIYPTEIIDSFATLIYMRDCGPDNEQVIACPPSELPEDYPFCLPDKNLLPESAATA</sequence>
<feature type="active site" description="Proton donor" evidence="1">
    <location>
        <position position="26"/>
    </location>
</feature>
<evidence type="ECO:0000313" key="2">
    <source>
        <dbReference type="EMBL" id="CCO47350.1"/>
    </source>
</evidence>
<dbReference type="PANTHER" id="PTHR40087">
    <property type="entry name" value="PHENOLIC ACID DECARBOXYLASE PADC"/>
    <property type="match status" value="1"/>
</dbReference>
<dbReference type="InterPro" id="IPR012674">
    <property type="entry name" value="Calycin"/>
</dbReference>
<organism evidence="2 3">
    <name type="scientific">Vibrio nigripulchritudo SOn1</name>
    <dbReference type="NCBI Taxonomy" id="1238450"/>
    <lineage>
        <taxon>Bacteria</taxon>
        <taxon>Pseudomonadati</taxon>
        <taxon>Pseudomonadota</taxon>
        <taxon>Gammaproteobacteria</taxon>
        <taxon>Vibrionales</taxon>
        <taxon>Vibrionaceae</taxon>
        <taxon>Vibrio</taxon>
    </lineage>
</organism>
<dbReference type="PIRSF" id="PIRSF011561">
    <property type="entry name" value="PAD"/>
    <property type="match status" value="1"/>
</dbReference>
<reference evidence="2 3" key="1">
    <citation type="journal article" date="2013" name="ISME J.">
        <title>Comparative genomics of pathogenic lineages of Vibrio nigripulchritudo identifies virulence-associated traits.</title>
        <authorList>
            <person name="Goudenege D."/>
            <person name="Labreuche Y."/>
            <person name="Krin E."/>
            <person name="Ansquer D."/>
            <person name="Mangenot S."/>
            <person name="Calteau A."/>
            <person name="Medigue C."/>
            <person name="Mazel D."/>
            <person name="Polz M.F."/>
            <person name="Le Roux F."/>
        </authorList>
    </citation>
    <scope>NUCLEOTIDE SEQUENCE [LARGE SCALE GENOMIC DNA]</scope>
    <source>
        <strain evidence="2 3">SOn1</strain>
    </source>
</reference>
<name>A0AAV2VS25_9VIBR</name>
<evidence type="ECO:0000256" key="1">
    <source>
        <dbReference type="PIRSR" id="PIRSR011561-1"/>
    </source>
</evidence>
<dbReference type="CDD" id="cd14241">
    <property type="entry name" value="PAD"/>
    <property type="match status" value="1"/>
</dbReference>
<dbReference type="InterPro" id="IPR008729">
    <property type="entry name" value="PA_de_COase"/>
</dbReference>
<dbReference type="AlphaFoldDB" id="A0AAV2VS25"/>
<feature type="active site" description="Proton acceptor" evidence="1">
    <location>
        <position position="71"/>
    </location>
</feature>
<dbReference type="Proteomes" id="UP000018211">
    <property type="component" value="Unassembled WGS sequence"/>
</dbReference>
<comment type="caution">
    <text evidence="2">The sequence shown here is derived from an EMBL/GenBank/DDBJ whole genome shotgun (WGS) entry which is preliminary data.</text>
</comment>
<dbReference type="SUPFAM" id="SSF50814">
    <property type="entry name" value="Lipocalins"/>
    <property type="match status" value="1"/>
</dbReference>
<dbReference type="Gene3D" id="2.40.128.20">
    <property type="match status" value="1"/>
</dbReference>
<dbReference type="EC" id="4.1.1.-" evidence="2"/>
<dbReference type="GO" id="GO:0016831">
    <property type="term" value="F:carboxy-lyase activity"/>
    <property type="evidence" value="ECO:0007669"/>
    <property type="project" value="InterPro"/>
</dbReference>
<dbReference type="EMBL" id="CAOF01000120">
    <property type="protein sequence ID" value="CCO47350.1"/>
    <property type="molecule type" value="Genomic_DNA"/>
</dbReference>
<dbReference type="RefSeq" id="WP_022612188.1">
    <property type="nucleotide sequence ID" value="NZ_LK391965.1"/>
</dbReference>
<keyword evidence="2" id="KW-0456">Lyase</keyword>